<protein>
    <submittedName>
        <fullName evidence="2">Phospholipase</fullName>
    </submittedName>
</protein>
<dbReference type="RefSeq" id="WP_153491286.1">
    <property type="nucleotide sequence ID" value="NZ_VWNA01000003.1"/>
</dbReference>
<accession>A0A6A7YDU6</accession>
<dbReference type="InterPro" id="IPR029058">
    <property type="entry name" value="AB_hydrolase_fold"/>
</dbReference>
<evidence type="ECO:0000313" key="3">
    <source>
        <dbReference type="Proteomes" id="UP000332515"/>
    </source>
</evidence>
<evidence type="ECO:0000259" key="1">
    <source>
        <dbReference type="Pfam" id="PF02230"/>
    </source>
</evidence>
<reference evidence="2 3" key="1">
    <citation type="submission" date="2019-09" db="EMBL/GenBank/DDBJ databases">
        <title>Segnochrobactrum spirostomi gen. nov., sp. nov., isolated from the ciliate Spirostomum cf. yagiui and description of a novel family, Segnochrobactraceae fam. nov. within the order Rhizobiales of the class Alphaproteobacteria.</title>
        <authorList>
            <person name="Akter S."/>
            <person name="Shazib S.U.A."/>
            <person name="Shin M.K."/>
        </authorList>
    </citation>
    <scope>NUCLEOTIDE SEQUENCE [LARGE SCALE GENOMIC DNA]</scope>
    <source>
        <strain evidence="2 3">Sp-1</strain>
    </source>
</reference>
<dbReference type="Gene3D" id="3.40.50.1820">
    <property type="entry name" value="alpha/beta hydrolase"/>
    <property type="match status" value="1"/>
</dbReference>
<dbReference type="EMBL" id="VWNA01000003">
    <property type="protein sequence ID" value="MQT15599.1"/>
    <property type="molecule type" value="Genomic_DNA"/>
</dbReference>
<comment type="caution">
    <text evidence="2">The sequence shown here is derived from an EMBL/GenBank/DDBJ whole genome shotgun (WGS) entry which is preliminary data.</text>
</comment>
<dbReference type="Pfam" id="PF02230">
    <property type="entry name" value="Abhydrolase_2"/>
    <property type="match status" value="1"/>
</dbReference>
<dbReference type="SUPFAM" id="SSF53474">
    <property type="entry name" value="alpha/beta-Hydrolases"/>
    <property type="match status" value="1"/>
</dbReference>
<evidence type="ECO:0000313" key="2">
    <source>
        <dbReference type="EMBL" id="MQT15599.1"/>
    </source>
</evidence>
<dbReference type="Proteomes" id="UP000332515">
    <property type="component" value="Unassembled WGS sequence"/>
</dbReference>
<keyword evidence="3" id="KW-1185">Reference proteome</keyword>
<organism evidence="2 3">
    <name type="scientific">Segnochrobactrum spirostomi</name>
    <dbReference type="NCBI Taxonomy" id="2608987"/>
    <lineage>
        <taxon>Bacteria</taxon>
        <taxon>Pseudomonadati</taxon>
        <taxon>Pseudomonadota</taxon>
        <taxon>Alphaproteobacteria</taxon>
        <taxon>Hyphomicrobiales</taxon>
        <taxon>Segnochrobactraceae</taxon>
        <taxon>Segnochrobactrum</taxon>
    </lineage>
</organism>
<feature type="domain" description="Phospholipase/carboxylesterase/thioesterase" evidence="1">
    <location>
        <begin position="16"/>
        <end position="202"/>
    </location>
</feature>
<gene>
    <name evidence="2" type="ORF">F0357_23695</name>
</gene>
<name>A0A6A7YDU6_9HYPH</name>
<sequence length="219" mass="22660">MTGLSGPMRLGPRAPAARAVCVLVHGRGQSPEEMQSHVLARLTAPAVAFMLPRAPEGAWWTARAVDPLTSITRAELATALDHLAAAMAAARGELPGVPLVLAGFSQGACLAIEYLSAGLPAPDVLVAFTGCRVGVEADNRREAAPAGVPVYLTGGDADPWIPLSAFTDAAQSLGRQRANVRADLFPGRPHEVSAAEIAMLSSILGDCAAGRSPRMEAPR</sequence>
<dbReference type="InterPro" id="IPR003140">
    <property type="entry name" value="PLipase/COase/thioEstase"/>
</dbReference>
<dbReference type="GO" id="GO:0016787">
    <property type="term" value="F:hydrolase activity"/>
    <property type="evidence" value="ECO:0007669"/>
    <property type="project" value="InterPro"/>
</dbReference>
<dbReference type="AlphaFoldDB" id="A0A6A7YDU6"/>
<proteinExistence type="predicted"/>